<dbReference type="InterPro" id="IPR051083">
    <property type="entry name" value="GrpII_Intron_Splice-Mob/Def"/>
</dbReference>
<keyword evidence="6 11" id="KW-0695">RNA-directed DNA polymerase</keyword>
<dbReference type="GO" id="GO:0051607">
    <property type="term" value="P:defense response to virus"/>
    <property type="evidence" value="ECO:0007669"/>
    <property type="project" value="UniProtKB-KW"/>
</dbReference>
<name>A0A930UAT9_9FLAO</name>
<comment type="catalytic activity">
    <reaction evidence="9">
        <text>DNA(n) + a 2'-deoxyribonucleoside 5'-triphosphate = DNA(n+1) + diphosphate</text>
        <dbReference type="Rhea" id="RHEA:22508"/>
        <dbReference type="Rhea" id="RHEA-COMP:17339"/>
        <dbReference type="Rhea" id="RHEA-COMP:17340"/>
        <dbReference type="ChEBI" id="CHEBI:33019"/>
        <dbReference type="ChEBI" id="CHEBI:61560"/>
        <dbReference type="ChEBI" id="CHEBI:173112"/>
        <dbReference type="EC" id="2.7.7.49"/>
    </reaction>
</comment>
<keyword evidence="12" id="KW-1185">Reference proteome</keyword>
<evidence type="ECO:0000256" key="3">
    <source>
        <dbReference type="ARBA" id="ARBA00022695"/>
    </source>
</evidence>
<dbReference type="InterPro" id="IPR000123">
    <property type="entry name" value="Reverse_transcriptase_msDNA"/>
</dbReference>
<dbReference type="GO" id="GO:0003723">
    <property type="term" value="F:RNA binding"/>
    <property type="evidence" value="ECO:0007669"/>
    <property type="project" value="InterPro"/>
</dbReference>
<dbReference type="InterPro" id="IPR000477">
    <property type="entry name" value="RT_dom"/>
</dbReference>
<gene>
    <name evidence="11" type="ORF">IR213_02365</name>
</gene>
<sequence>MTFPFNKLIPISNEEIVHSEEFYEEIRKYGSFLSDKKLPIIYSLPHLCLLSGVNINNIKKLCGSNRIDDYKRFKLKKRRGGFRVIQTPNEELKYLQRWILFNILDKITVHDSCTGFEKEKSIKQNAEIHLKSEAVLKIDLMRFFDTINEKRIYGLFKNFGYHKNLAVSFAKICTIEPNEKFMKSFKKNEIGIKNFIIENEEGILPQGSPTSPKLSNLVAFKLDKRLYGLALKSKLNYSRYADDITFSGNLDTLKKIKSIIYKIINEERFFVNHSKTKLLIRGNPFFVTGLSVNNNYVTIPKKRKIDIEHHLFHCLENGVEEHMKICEIKKRNFKDWLLGNIAFVYSVEKELGQKYFDSFNKIQWPI</sequence>
<dbReference type="PROSITE" id="PS50878">
    <property type="entry name" value="RT_POL"/>
    <property type="match status" value="1"/>
</dbReference>
<keyword evidence="2" id="KW-0808">Transferase</keyword>
<comment type="similarity">
    <text evidence="8">Belongs to the bacterial reverse transcriptase family.</text>
</comment>
<dbReference type="EC" id="2.7.7.49" evidence="1"/>
<dbReference type="Pfam" id="PF00078">
    <property type="entry name" value="RVT_1"/>
    <property type="match status" value="1"/>
</dbReference>
<evidence type="ECO:0000256" key="7">
    <source>
        <dbReference type="ARBA" id="ARBA00023118"/>
    </source>
</evidence>
<dbReference type="PANTHER" id="PTHR34047:SF7">
    <property type="entry name" value="RNA-DIRECTED DNA POLYMERASE"/>
    <property type="match status" value="1"/>
</dbReference>
<evidence type="ECO:0000256" key="2">
    <source>
        <dbReference type="ARBA" id="ARBA00022679"/>
    </source>
</evidence>
<reference evidence="11" key="1">
    <citation type="submission" date="2020-11" db="EMBL/GenBank/DDBJ databases">
        <title>Genome of Flavobacterium soyangense.</title>
        <authorList>
            <person name="Liu Q."/>
            <person name="Xin Y.-H."/>
        </authorList>
    </citation>
    <scope>NUCLEOTIDE SEQUENCE</scope>
    <source>
        <strain evidence="11">CGMCC 1.13493</strain>
    </source>
</reference>
<evidence type="ECO:0000259" key="10">
    <source>
        <dbReference type="PROSITE" id="PS50878"/>
    </source>
</evidence>
<evidence type="ECO:0000256" key="6">
    <source>
        <dbReference type="ARBA" id="ARBA00022918"/>
    </source>
</evidence>
<evidence type="ECO:0000256" key="5">
    <source>
        <dbReference type="ARBA" id="ARBA00022842"/>
    </source>
</evidence>
<evidence type="ECO:0000256" key="1">
    <source>
        <dbReference type="ARBA" id="ARBA00012493"/>
    </source>
</evidence>
<dbReference type="PRINTS" id="PR00866">
    <property type="entry name" value="RNADNAPOLMS"/>
</dbReference>
<keyword evidence="5" id="KW-0460">Magnesium</keyword>
<feature type="domain" description="Reverse transcriptase" evidence="10">
    <location>
        <begin position="56"/>
        <end position="292"/>
    </location>
</feature>
<dbReference type="GO" id="GO:0046872">
    <property type="term" value="F:metal ion binding"/>
    <property type="evidence" value="ECO:0007669"/>
    <property type="project" value="UniProtKB-KW"/>
</dbReference>
<evidence type="ECO:0000313" key="12">
    <source>
        <dbReference type="Proteomes" id="UP000646211"/>
    </source>
</evidence>
<dbReference type="PANTHER" id="PTHR34047">
    <property type="entry name" value="NUCLEAR INTRON MATURASE 1, MITOCHONDRIAL-RELATED"/>
    <property type="match status" value="1"/>
</dbReference>
<evidence type="ECO:0000313" key="11">
    <source>
        <dbReference type="EMBL" id="MBF2707442.1"/>
    </source>
</evidence>
<keyword evidence="7" id="KW-0051">Antiviral defense</keyword>
<evidence type="ECO:0000256" key="4">
    <source>
        <dbReference type="ARBA" id="ARBA00022723"/>
    </source>
</evidence>
<dbReference type="GO" id="GO:0003964">
    <property type="term" value="F:RNA-directed DNA polymerase activity"/>
    <property type="evidence" value="ECO:0007669"/>
    <property type="project" value="UniProtKB-KW"/>
</dbReference>
<accession>A0A930UAT9</accession>
<evidence type="ECO:0000256" key="9">
    <source>
        <dbReference type="ARBA" id="ARBA00048173"/>
    </source>
</evidence>
<dbReference type="EMBL" id="JADHEC010000003">
    <property type="protein sequence ID" value="MBF2707442.1"/>
    <property type="molecule type" value="Genomic_DNA"/>
</dbReference>
<keyword evidence="4" id="KW-0479">Metal-binding</keyword>
<organism evidence="11 12">
    <name type="scientific">Flavobacterium soyangense</name>
    <dbReference type="NCBI Taxonomy" id="2023265"/>
    <lineage>
        <taxon>Bacteria</taxon>
        <taxon>Pseudomonadati</taxon>
        <taxon>Bacteroidota</taxon>
        <taxon>Flavobacteriia</taxon>
        <taxon>Flavobacteriales</taxon>
        <taxon>Flavobacteriaceae</taxon>
        <taxon>Flavobacterium</taxon>
    </lineage>
</organism>
<dbReference type="RefSeq" id="WP_194310708.1">
    <property type="nucleotide sequence ID" value="NZ_JADHEC010000003.1"/>
</dbReference>
<dbReference type="SUPFAM" id="SSF56672">
    <property type="entry name" value="DNA/RNA polymerases"/>
    <property type="match status" value="1"/>
</dbReference>
<dbReference type="InterPro" id="IPR043502">
    <property type="entry name" value="DNA/RNA_pol_sf"/>
</dbReference>
<dbReference type="CDD" id="cd03487">
    <property type="entry name" value="RT_Bac_retron_II"/>
    <property type="match status" value="1"/>
</dbReference>
<protein>
    <recommendedName>
        <fullName evidence="1">RNA-directed DNA polymerase</fullName>
        <ecNumber evidence="1">2.7.7.49</ecNumber>
    </recommendedName>
</protein>
<keyword evidence="3" id="KW-0548">Nucleotidyltransferase</keyword>
<dbReference type="Proteomes" id="UP000646211">
    <property type="component" value="Unassembled WGS sequence"/>
</dbReference>
<evidence type="ECO:0000256" key="8">
    <source>
        <dbReference type="ARBA" id="ARBA00034120"/>
    </source>
</evidence>
<proteinExistence type="inferred from homology"/>
<comment type="caution">
    <text evidence="11">The sequence shown here is derived from an EMBL/GenBank/DDBJ whole genome shotgun (WGS) entry which is preliminary data.</text>
</comment>
<dbReference type="AlphaFoldDB" id="A0A930UAT9"/>